<accession>A0A846QJY4</accession>
<name>A0A846QJY4_9BACT</name>
<proteinExistence type="predicted"/>
<reference evidence="2 3" key="1">
    <citation type="submission" date="2020-03" db="EMBL/GenBank/DDBJ databases">
        <title>Genomic Encyclopedia of Type Strains, Phase IV (KMG-IV): sequencing the most valuable type-strain genomes for metagenomic binning, comparative biology and taxonomic classification.</title>
        <authorList>
            <person name="Goeker M."/>
        </authorList>
    </citation>
    <scope>NUCLEOTIDE SEQUENCE [LARGE SCALE GENOMIC DNA]</scope>
    <source>
        <strain evidence="2 3">DSM 24233</strain>
    </source>
</reference>
<dbReference type="Proteomes" id="UP000580856">
    <property type="component" value="Unassembled WGS sequence"/>
</dbReference>
<comment type="caution">
    <text evidence="2">The sequence shown here is derived from an EMBL/GenBank/DDBJ whole genome shotgun (WGS) entry which is preliminary data.</text>
</comment>
<organism evidence="2 3">
    <name type="scientific">Desulfobaculum xiamenense</name>
    <dbReference type="NCBI Taxonomy" id="995050"/>
    <lineage>
        <taxon>Bacteria</taxon>
        <taxon>Pseudomonadati</taxon>
        <taxon>Thermodesulfobacteriota</taxon>
        <taxon>Desulfovibrionia</taxon>
        <taxon>Desulfovibrionales</taxon>
        <taxon>Desulfovibrionaceae</taxon>
        <taxon>Desulfobaculum</taxon>
    </lineage>
</organism>
<evidence type="ECO:0000313" key="2">
    <source>
        <dbReference type="EMBL" id="NJB68518.1"/>
    </source>
</evidence>
<sequence>MYCPRCTERTRVVRSRHRGDDEVERIRICEACEYVFRTRERAVRSAEPGTASGRRHGRDGDEQW</sequence>
<protein>
    <submittedName>
        <fullName evidence="2">Transcriptional regulator NrdR family protein</fullName>
    </submittedName>
</protein>
<evidence type="ECO:0000313" key="3">
    <source>
        <dbReference type="Proteomes" id="UP000580856"/>
    </source>
</evidence>
<evidence type="ECO:0000256" key="1">
    <source>
        <dbReference type="SAM" id="MobiDB-lite"/>
    </source>
</evidence>
<dbReference type="AlphaFoldDB" id="A0A846QJY4"/>
<feature type="region of interest" description="Disordered" evidence="1">
    <location>
        <begin position="42"/>
        <end position="64"/>
    </location>
</feature>
<keyword evidence="3" id="KW-1185">Reference proteome</keyword>
<gene>
    <name evidence="2" type="ORF">GGQ74_002191</name>
</gene>
<dbReference type="EMBL" id="JAATJA010000002">
    <property type="protein sequence ID" value="NJB68518.1"/>
    <property type="molecule type" value="Genomic_DNA"/>
</dbReference>